<reference evidence="9" key="1">
    <citation type="submission" date="2015-12" db="EMBL/GenBank/DDBJ databases">
        <authorList>
            <person name="Lauer A."/>
            <person name="Humrighouse B."/>
            <person name="Loparev V."/>
            <person name="Shewmaker P.L."/>
            <person name="Whitney A.M."/>
            <person name="McLaughlin R.W."/>
        </authorList>
    </citation>
    <scope>NUCLEOTIDE SEQUENCE [LARGE SCALE GENOMIC DNA]</scope>
    <source>
        <strain evidence="9">LMG 26678</strain>
    </source>
</reference>
<dbReference type="CDD" id="cd17533">
    <property type="entry name" value="REC_LytTR_AgrA-like"/>
    <property type="match status" value="1"/>
</dbReference>
<dbReference type="Pfam" id="PF00072">
    <property type="entry name" value="Response_reg"/>
    <property type="match status" value="1"/>
</dbReference>
<keyword evidence="9" id="KW-1185">Reference proteome</keyword>
<dbReference type="PANTHER" id="PTHR37299:SF3">
    <property type="entry name" value="STAGE 0 SPORULATION PROTEIN A HOMOLOG"/>
    <property type="match status" value="1"/>
</dbReference>
<evidence type="ECO:0000259" key="7">
    <source>
        <dbReference type="PROSITE" id="PS50930"/>
    </source>
</evidence>
<keyword evidence="5" id="KW-0597">Phosphoprotein</keyword>
<feature type="domain" description="HTH LytTR-type" evidence="7">
    <location>
        <begin position="144"/>
        <end position="240"/>
    </location>
</feature>
<dbReference type="SMART" id="SM00448">
    <property type="entry name" value="REC"/>
    <property type="match status" value="1"/>
</dbReference>
<dbReference type="InterPro" id="IPR007492">
    <property type="entry name" value="LytTR_DNA-bd_dom"/>
</dbReference>
<dbReference type="SUPFAM" id="SSF52172">
    <property type="entry name" value="CheY-like"/>
    <property type="match status" value="1"/>
</dbReference>
<evidence type="ECO:0000256" key="4">
    <source>
        <dbReference type="ARBA" id="ARBA00037164"/>
    </source>
</evidence>
<name>A0A0U2LUH7_9ENTE</name>
<feature type="modified residue" description="4-aspartylphosphate" evidence="5">
    <location>
        <position position="61"/>
    </location>
</feature>
<dbReference type="EMBL" id="CP013655">
    <property type="protein sequence ID" value="ALS36293.1"/>
    <property type="molecule type" value="Genomic_DNA"/>
</dbReference>
<dbReference type="Proteomes" id="UP000067523">
    <property type="component" value="Chromosome"/>
</dbReference>
<sequence length="240" mass="28075">MLSVFICEDEREQRQNIEDYVKKTIMIEEYDMELVLSTDSPMEVLDYVKANPKETGLYFLDVDLGQEMSGIALASELREIDDFGKIVFVTTHAELSYLTFTYKVEAMDYIIKDNPENIRSRVQECVHTAFKRYKNDNQEKKNILKIKVGDKLHVLDYDDIMFFETSPVPHKLVVHLDDSQLEYYGSIKDIPQIAGNFYRCHKSFVVNKKNIKHIDKKNREIELSNGETCFISTRFMKGLL</sequence>
<dbReference type="STRING" id="118060.ATZ35_03675"/>
<dbReference type="Gene3D" id="2.40.50.1020">
    <property type="entry name" value="LytTr DNA-binding domain"/>
    <property type="match status" value="1"/>
</dbReference>
<evidence type="ECO:0000256" key="2">
    <source>
        <dbReference type="ARBA" id="ARBA00023012"/>
    </source>
</evidence>
<evidence type="ECO:0000256" key="3">
    <source>
        <dbReference type="ARBA" id="ARBA00023159"/>
    </source>
</evidence>
<accession>A0A0U2LUH7</accession>
<dbReference type="KEGG" id="erx:ATZ35_03675"/>
<comment type="function">
    <text evidence="4">Required for high-level post-exponential phase expression of a series of secreted proteins.</text>
</comment>
<keyword evidence="3" id="KW-0010">Activator</keyword>
<feature type="domain" description="Response regulatory" evidence="6">
    <location>
        <begin position="3"/>
        <end position="127"/>
    </location>
</feature>
<dbReference type="GO" id="GO:0000156">
    <property type="term" value="F:phosphorelay response regulator activity"/>
    <property type="evidence" value="ECO:0007669"/>
    <property type="project" value="InterPro"/>
</dbReference>
<dbReference type="SMART" id="SM00850">
    <property type="entry name" value="LytTR"/>
    <property type="match status" value="1"/>
</dbReference>
<dbReference type="InterPro" id="IPR001789">
    <property type="entry name" value="Sig_transdc_resp-reg_receiver"/>
</dbReference>
<dbReference type="GO" id="GO:0003677">
    <property type="term" value="F:DNA binding"/>
    <property type="evidence" value="ECO:0007669"/>
    <property type="project" value="InterPro"/>
</dbReference>
<evidence type="ECO:0000259" key="6">
    <source>
        <dbReference type="PROSITE" id="PS50110"/>
    </source>
</evidence>
<dbReference type="RefSeq" id="WP_208929544.1">
    <property type="nucleotide sequence ID" value="NZ_CP013655.1"/>
</dbReference>
<gene>
    <name evidence="8" type="ORF">ATZ35_03675</name>
</gene>
<evidence type="ECO:0000313" key="8">
    <source>
        <dbReference type="EMBL" id="ALS36293.1"/>
    </source>
</evidence>
<dbReference type="PANTHER" id="PTHR37299">
    <property type="entry name" value="TRANSCRIPTIONAL REGULATOR-RELATED"/>
    <property type="match status" value="1"/>
</dbReference>
<evidence type="ECO:0000256" key="1">
    <source>
        <dbReference type="ARBA" id="ARBA00022490"/>
    </source>
</evidence>
<organism evidence="8 9">
    <name type="scientific">Enterococcus rotai</name>
    <dbReference type="NCBI Taxonomy" id="118060"/>
    <lineage>
        <taxon>Bacteria</taxon>
        <taxon>Bacillati</taxon>
        <taxon>Bacillota</taxon>
        <taxon>Bacilli</taxon>
        <taxon>Lactobacillales</taxon>
        <taxon>Enterococcaceae</taxon>
        <taxon>Enterococcus</taxon>
    </lineage>
</organism>
<dbReference type="Pfam" id="PF04397">
    <property type="entry name" value="LytTR"/>
    <property type="match status" value="1"/>
</dbReference>
<dbReference type="PROSITE" id="PS50110">
    <property type="entry name" value="RESPONSE_REGULATORY"/>
    <property type="match status" value="1"/>
</dbReference>
<keyword evidence="2" id="KW-0902">Two-component regulatory system</keyword>
<evidence type="ECO:0000313" key="9">
    <source>
        <dbReference type="Proteomes" id="UP000067523"/>
    </source>
</evidence>
<dbReference type="PROSITE" id="PS50930">
    <property type="entry name" value="HTH_LYTTR"/>
    <property type="match status" value="1"/>
</dbReference>
<dbReference type="InterPro" id="IPR011006">
    <property type="entry name" value="CheY-like_superfamily"/>
</dbReference>
<evidence type="ECO:0000256" key="5">
    <source>
        <dbReference type="PROSITE-ProRule" id="PRU00169"/>
    </source>
</evidence>
<dbReference type="AlphaFoldDB" id="A0A0U2LUH7"/>
<dbReference type="Gene3D" id="3.40.50.2300">
    <property type="match status" value="1"/>
</dbReference>
<dbReference type="InterPro" id="IPR046947">
    <property type="entry name" value="LytR-like"/>
</dbReference>
<proteinExistence type="predicted"/>
<keyword evidence="1" id="KW-0963">Cytoplasm</keyword>
<protein>
    <submittedName>
        <fullName evidence="8">Two-component system response regulator</fullName>
    </submittedName>
</protein>